<sequence>MATPNLLQAHYKEQVCIEIIHDPQDFEQSFHIQSAAFGTQANDAIWMAFSPSWDTPSGKLAGAARLTKRFNATTINQPGQPNTLFLKATAPSTRDSDARKIVGFAIWQQLSAVAGHGDSSPQDLYKSLGVRELYPNDANEQRFLVQVLGSLHKRRFEVVEEKKNDNAQPPAILVLDICAVDPSYQRQGIAAKLVQYGLDEAKRRGVEATTEASSMGRGVYIKLGFKPEGNGEDIIYSVDKEFESRKKPSNVFLRTAGKE</sequence>
<comment type="caution">
    <text evidence="2">The sequence shown here is derived from an EMBL/GenBank/DDBJ whole genome shotgun (WGS) entry which is preliminary data.</text>
</comment>
<reference evidence="2 3" key="1">
    <citation type="submission" date="2024-06" db="EMBL/GenBank/DDBJ databases">
        <title>Complete genome of Phlyctema vagabunda strain 19-DSS-EL-015.</title>
        <authorList>
            <person name="Fiorenzani C."/>
        </authorList>
    </citation>
    <scope>NUCLEOTIDE SEQUENCE [LARGE SCALE GENOMIC DNA]</scope>
    <source>
        <strain evidence="2 3">19-DSS-EL-015</strain>
    </source>
</reference>
<dbReference type="PANTHER" id="PTHR42791">
    <property type="entry name" value="GNAT FAMILY ACETYLTRANSFERASE"/>
    <property type="match status" value="1"/>
</dbReference>
<dbReference type="SUPFAM" id="SSF55729">
    <property type="entry name" value="Acyl-CoA N-acyltransferases (Nat)"/>
    <property type="match status" value="1"/>
</dbReference>
<dbReference type="Proteomes" id="UP001629113">
    <property type="component" value="Unassembled WGS sequence"/>
</dbReference>
<dbReference type="EMBL" id="JBFCZG010000006">
    <property type="protein sequence ID" value="KAL3421599.1"/>
    <property type="molecule type" value="Genomic_DNA"/>
</dbReference>
<dbReference type="CDD" id="cd04301">
    <property type="entry name" value="NAT_SF"/>
    <property type="match status" value="1"/>
</dbReference>
<proteinExistence type="predicted"/>
<organism evidence="2 3">
    <name type="scientific">Phlyctema vagabunda</name>
    <dbReference type="NCBI Taxonomy" id="108571"/>
    <lineage>
        <taxon>Eukaryota</taxon>
        <taxon>Fungi</taxon>
        <taxon>Dikarya</taxon>
        <taxon>Ascomycota</taxon>
        <taxon>Pezizomycotina</taxon>
        <taxon>Leotiomycetes</taxon>
        <taxon>Helotiales</taxon>
        <taxon>Dermateaceae</taxon>
        <taxon>Phlyctema</taxon>
    </lineage>
</organism>
<evidence type="ECO:0000259" key="1">
    <source>
        <dbReference type="PROSITE" id="PS51186"/>
    </source>
</evidence>
<dbReference type="InterPro" id="IPR000182">
    <property type="entry name" value="GNAT_dom"/>
</dbReference>
<dbReference type="InterPro" id="IPR052523">
    <property type="entry name" value="Trichothecene_AcTrans"/>
</dbReference>
<name>A0ABR4PE46_9HELO</name>
<evidence type="ECO:0000313" key="2">
    <source>
        <dbReference type="EMBL" id="KAL3421599.1"/>
    </source>
</evidence>
<keyword evidence="3" id="KW-1185">Reference proteome</keyword>
<evidence type="ECO:0000313" key="3">
    <source>
        <dbReference type="Proteomes" id="UP001629113"/>
    </source>
</evidence>
<dbReference type="PANTHER" id="PTHR42791:SF14">
    <property type="entry name" value="N-ACETYLTRANSFERASE DOMAIN-CONTAINING PROTEIN"/>
    <property type="match status" value="1"/>
</dbReference>
<feature type="domain" description="N-acetyltransferase" evidence="1">
    <location>
        <begin position="179"/>
        <end position="243"/>
    </location>
</feature>
<accession>A0ABR4PE46</accession>
<dbReference type="PROSITE" id="PS51186">
    <property type="entry name" value="GNAT"/>
    <property type="match status" value="1"/>
</dbReference>
<gene>
    <name evidence="2" type="ORF">PVAG01_08045</name>
</gene>
<dbReference type="InterPro" id="IPR016181">
    <property type="entry name" value="Acyl_CoA_acyltransferase"/>
</dbReference>
<dbReference type="Gene3D" id="3.40.630.30">
    <property type="match status" value="1"/>
</dbReference>
<dbReference type="Pfam" id="PF13508">
    <property type="entry name" value="Acetyltransf_7"/>
    <property type="match status" value="1"/>
</dbReference>
<protein>
    <submittedName>
        <fullName evidence="2">Acetyltransferase</fullName>
    </submittedName>
</protein>